<gene>
    <name evidence="1" type="ORF">QFC20_003560</name>
</gene>
<keyword evidence="2" id="KW-1185">Reference proteome</keyword>
<evidence type="ECO:0000313" key="2">
    <source>
        <dbReference type="Proteomes" id="UP001230649"/>
    </source>
</evidence>
<comment type="caution">
    <text evidence="1">The sequence shown here is derived from an EMBL/GenBank/DDBJ whole genome shotgun (WGS) entry which is preliminary data.</text>
</comment>
<dbReference type="Proteomes" id="UP001230649">
    <property type="component" value="Unassembled WGS sequence"/>
</dbReference>
<dbReference type="EMBL" id="JASBWS010000033">
    <property type="protein sequence ID" value="KAJ9108197.1"/>
    <property type="molecule type" value="Genomic_DNA"/>
</dbReference>
<reference evidence="1" key="1">
    <citation type="submission" date="2023-04" db="EMBL/GenBank/DDBJ databases">
        <title>Draft Genome sequencing of Naganishia species isolated from polar environments using Oxford Nanopore Technology.</title>
        <authorList>
            <person name="Leo P."/>
            <person name="Venkateswaran K."/>
        </authorList>
    </citation>
    <scope>NUCLEOTIDE SEQUENCE</scope>
    <source>
        <strain evidence="1">MNA-CCFEE 5262</strain>
    </source>
</reference>
<protein>
    <submittedName>
        <fullName evidence="1">Uncharacterized protein</fullName>
    </submittedName>
</protein>
<organism evidence="1 2">
    <name type="scientific">Naganishia adeliensis</name>
    <dbReference type="NCBI Taxonomy" id="92952"/>
    <lineage>
        <taxon>Eukaryota</taxon>
        <taxon>Fungi</taxon>
        <taxon>Dikarya</taxon>
        <taxon>Basidiomycota</taxon>
        <taxon>Agaricomycotina</taxon>
        <taxon>Tremellomycetes</taxon>
        <taxon>Filobasidiales</taxon>
        <taxon>Filobasidiaceae</taxon>
        <taxon>Naganishia</taxon>
    </lineage>
</organism>
<proteinExistence type="predicted"/>
<accession>A0ACC2WC69</accession>
<sequence>MPTRAAPGSGRRRGRESRSRSKVPSTLAPVSLPGLLDSLNPSSFSGALLSSDNGGNTTQASVSAPLPSLLQQIALPGHIECADQQQADLESLPLYGIEIHDFLSIIGQEGFDFGNYSPNDVSASASTSTGLRQILEYQPRSQARFVVDAPVPPFLEHYPPPQSRPVLLHGQQSEPMLPMEFAGEVSYLNVPDDYYPFP</sequence>
<evidence type="ECO:0000313" key="1">
    <source>
        <dbReference type="EMBL" id="KAJ9108197.1"/>
    </source>
</evidence>
<name>A0ACC2WC69_9TREE</name>